<reference evidence="4" key="1">
    <citation type="submission" date="2016-10" db="EMBL/GenBank/DDBJ databases">
        <authorList>
            <person name="Varghese N."/>
            <person name="Submissions S."/>
        </authorList>
    </citation>
    <scope>NUCLEOTIDE SEQUENCE [LARGE SCALE GENOMIC DNA]</scope>
    <source>
        <strain evidence="4">DSM 19110</strain>
    </source>
</reference>
<organism evidence="3 4">
    <name type="scientific">Pedobacter steynii</name>
    <dbReference type="NCBI Taxonomy" id="430522"/>
    <lineage>
        <taxon>Bacteria</taxon>
        <taxon>Pseudomonadati</taxon>
        <taxon>Bacteroidota</taxon>
        <taxon>Sphingobacteriia</taxon>
        <taxon>Sphingobacteriales</taxon>
        <taxon>Sphingobacteriaceae</taxon>
        <taxon>Pedobacter</taxon>
    </lineage>
</organism>
<gene>
    <name evidence="3" type="ORF">SAMN05421820_11717</name>
</gene>
<keyword evidence="1" id="KW-0472">Membrane</keyword>
<dbReference type="EMBL" id="FNGY01000017">
    <property type="protein sequence ID" value="SDO61579.1"/>
    <property type="molecule type" value="Genomic_DNA"/>
</dbReference>
<name>A0A1H0L043_9SPHI</name>
<evidence type="ECO:0000313" key="4">
    <source>
        <dbReference type="Proteomes" id="UP000183200"/>
    </source>
</evidence>
<feature type="transmembrane region" description="Helical" evidence="1">
    <location>
        <begin position="157"/>
        <end position="176"/>
    </location>
</feature>
<feature type="domain" description="Sphingomyelin synthase-like" evidence="2">
    <location>
        <begin position="133"/>
        <end position="194"/>
    </location>
</feature>
<evidence type="ECO:0000313" key="3">
    <source>
        <dbReference type="EMBL" id="SDO61579.1"/>
    </source>
</evidence>
<proteinExistence type="predicted"/>
<keyword evidence="1" id="KW-0812">Transmembrane</keyword>
<dbReference type="Pfam" id="PF14360">
    <property type="entry name" value="PAP2_C"/>
    <property type="match status" value="1"/>
</dbReference>
<keyword evidence="1" id="KW-1133">Transmembrane helix</keyword>
<feature type="transmembrane region" description="Helical" evidence="1">
    <location>
        <begin position="12"/>
        <end position="33"/>
    </location>
</feature>
<feature type="transmembrane region" description="Helical" evidence="1">
    <location>
        <begin position="81"/>
        <end position="107"/>
    </location>
</feature>
<dbReference type="Proteomes" id="UP000183200">
    <property type="component" value="Unassembled WGS sequence"/>
</dbReference>
<evidence type="ECO:0000259" key="2">
    <source>
        <dbReference type="Pfam" id="PF14360"/>
    </source>
</evidence>
<sequence>MTWRQAWSNGAFKAKLFLGVFIMGLLAFFLPVFFAEIEQRDGMVLGDELLKMIPSYDVSLMIFIVLYGGILWLIRDVIRNPLIFLTVLWAYIFLCVSRIVTISLVPLDPPAGLVEMWDPLSIFFYHTKTITKDLFFSGHTSILCLLALCQQSRQRKLIGFGMTLLMGVLLLIQHVHYTVDVLAAPVFTVFFWYLISISGIQLGVSDFRAVSSSRSADSSGL</sequence>
<dbReference type="AlphaFoldDB" id="A0A1H0L043"/>
<accession>A0A1H0L043</accession>
<protein>
    <submittedName>
        <fullName evidence="3">PAP2 superfamily C-terminal</fullName>
    </submittedName>
</protein>
<keyword evidence="4" id="KW-1185">Reference proteome</keyword>
<feature type="transmembrane region" description="Helical" evidence="1">
    <location>
        <begin position="182"/>
        <end position="204"/>
    </location>
</feature>
<feature type="transmembrane region" description="Helical" evidence="1">
    <location>
        <begin position="53"/>
        <end position="74"/>
    </location>
</feature>
<evidence type="ECO:0000256" key="1">
    <source>
        <dbReference type="SAM" id="Phobius"/>
    </source>
</evidence>
<dbReference type="InterPro" id="IPR025749">
    <property type="entry name" value="Sphingomyelin_synth-like_dom"/>
</dbReference>